<dbReference type="PANTHER" id="PTHR38031:SF1">
    <property type="entry name" value="SULFUR CARRIER PROTEIN CYSO"/>
    <property type="match status" value="1"/>
</dbReference>
<dbReference type="InterPro" id="IPR003749">
    <property type="entry name" value="ThiS/MoaD-like"/>
</dbReference>
<dbReference type="PANTHER" id="PTHR38031">
    <property type="entry name" value="SULFUR CARRIER PROTEIN SLR0821-RELATED"/>
    <property type="match status" value="1"/>
</dbReference>
<comment type="caution">
    <text evidence="1">The sequence shown here is derived from an EMBL/GenBank/DDBJ whole genome shotgun (WGS) entry which is preliminary data.</text>
</comment>
<proteinExistence type="predicted"/>
<dbReference type="InterPro" id="IPR016155">
    <property type="entry name" value="Mopterin_synth/thiamin_S_b"/>
</dbReference>
<dbReference type="Gene3D" id="3.10.20.30">
    <property type="match status" value="1"/>
</dbReference>
<organism evidence="1 2">
    <name type="scientific">Cellulomonas algicola</name>
    <dbReference type="NCBI Taxonomy" id="2071633"/>
    <lineage>
        <taxon>Bacteria</taxon>
        <taxon>Bacillati</taxon>
        <taxon>Actinomycetota</taxon>
        <taxon>Actinomycetes</taxon>
        <taxon>Micrococcales</taxon>
        <taxon>Cellulomonadaceae</taxon>
        <taxon>Cellulomonas</taxon>
    </lineage>
</organism>
<reference evidence="1 2" key="1">
    <citation type="submission" date="2018-11" db="EMBL/GenBank/DDBJ databases">
        <title>Draft genome sequence of Cellulomonas takizawaensis strain TKZ-21.</title>
        <authorList>
            <person name="Yamamura H."/>
            <person name="Hayashi T."/>
            <person name="Hamada M."/>
            <person name="Serisawa Y."/>
            <person name="Matsuyama K."/>
            <person name="Nakagawa Y."/>
            <person name="Otoguro M."/>
            <person name="Yanagida F."/>
            <person name="Hayakawa M."/>
        </authorList>
    </citation>
    <scope>NUCLEOTIDE SEQUENCE [LARGE SCALE GENOMIC DNA]</scope>
    <source>
        <strain evidence="1 2">TKZ-21</strain>
    </source>
</reference>
<name>A0A401V1K5_9CELL</name>
<protein>
    <submittedName>
        <fullName evidence="1">Molybdopterin synthase sulfur carrier subunit</fullName>
    </submittedName>
</protein>
<evidence type="ECO:0000313" key="1">
    <source>
        <dbReference type="EMBL" id="GCD20782.1"/>
    </source>
</evidence>
<sequence length="90" mass="9116">MGVTIHLPAVLAGRAGGSRTVTSTGTTVAEALERTAQEHPDLVQVIRGREGLSRFVNLYVDDVDVRGTGGLATPLAPGAEIVVVPAVAGG</sequence>
<dbReference type="OrthoDB" id="9156098at2"/>
<keyword evidence="2" id="KW-1185">Reference proteome</keyword>
<gene>
    <name evidence="1" type="ORF">CTKZ_23440</name>
</gene>
<dbReference type="AlphaFoldDB" id="A0A401V1K5"/>
<dbReference type="InterPro" id="IPR012675">
    <property type="entry name" value="Beta-grasp_dom_sf"/>
</dbReference>
<dbReference type="InterPro" id="IPR052045">
    <property type="entry name" value="Sulfur_Carrier/Prot_Modifier"/>
</dbReference>
<dbReference type="SUPFAM" id="SSF54285">
    <property type="entry name" value="MoaD/ThiS"/>
    <property type="match status" value="1"/>
</dbReference>
<evidence type="ECO:0000313" key="2">
    <source>
        <dbReference type="Proteomes" id="UP000288246"/>
    </source>
</evidence>
<accession>A0A401V1K5</accession>
<dbReference type="EMBL" id="BHYL01000194">
    <property type="protein sequence ID" value="GCD20782.1"/>
    <property type="molecule type" value="Genomic_DNA"/>
</dbReference>
<dbReference type="Proteomes" id="UP000288246">
    <property type="component" value="Unassembled WGS sequence"/>
</dbReference>
<dbReference type="Pfam" id="PF02597">
    <property type="entry name" value="ThiS"/>
    <property type="match status" value="1"/>
</dbReference>
<dbReference type="RefSeq" id="WP_124343293.1">
    <property type="nucleotide sequence ID" value="NZ_BHYL01000194.1"/>
</dbReference>